<evidence type="ECO:0000313" key="3">
    <source>
        <dbReference type="EnsemblFungi" id="PTTG_27706-t43_1-p1"/>
    </source>
</evidence>
<feature type="signal peptide" evidence="1">
    <location>
        <begin position="1"/>
        <end position="22"/>
    </location>
</feature>
<reference evidence="3" key="4">
    <citation type="submission" date="2025-05" db="UniProtKB">
        <authorList>
            <consortium name="EnsemblFungi"/>
        </authorList>
    </citation>
    <scope>IDENTIFICATION</scope>
    <source>
        <strain evidence="3">isolate 1-1 / race 1 (BBBD)</strain>
    </source>
</reference>
<keyword evidence="4" id="KW-1185">Reference proteome</keyword>
<keyword evidence="1" id="KW-0732">Signal</keyword>
<dbReference type="Proteomes" id="UP000005240">
    <property type="component" value="Unassembled WGS sequence"/>
</dbReference>
<name>A0A180GI25_PUCT1</name>
<proteinExistence type="predicted"/>
<protein>
    <recommendedName>
        <fullName evidence="5">Secreted protein</fullName>
    </recommendedName>
</protein>
<dbReference type="EMBL" id="ADAS02000067">
    <property type="protein sequence ID" value="OAV92224.1"/>
    <property type="molecule type" value="Genomic_DNA"/>
</dbReference>
<dbReference type="VEuPathDB" id="FungiDB:PTTG_27706"/>
<dbReference type="EnsemblFungi" id="PTTG_27706-t43_1">
    <property type="protein sequence ID" value="PTTG_27706-t43_1-p1"/>
    <property type="gene ID" value="PTTG_27706"/>
</dbReference>
<accession>A0A180GI25</accession>
<evidence type="ECO:0000313" key="2">
    <source>
        <dbReference type="EMBL" id="OAV92224.1"/>
    </source>
</evidence>
<gene>
    <name evidence="2" type="ORF">PTTG_27706</name>
</gene>
<reference evidence="2" key="1">
    <citation type="submission" date="2009-11" db="EMBL/GenBank/DDBJ databases">
        <authorList>
            <consortium name="The Broad Institute Genome Sequencing Platform"/>
            <person name="Ward D."/>
            <person name="Feldgarden M."/>
            <person name="Earl A."/>
            <person name="Young S.K."/>
            <person name="Zeng Q."/>
            <person name="Koehrsen M."/>
            <person name="Alvarado L."/>
            <person name="Berlin A."/>
            <person name="Bochicchio J."/>
            <person name="Borenstein D."/>
            <person name="Chapman S.B."/>
            <person name="Chen Z."/>
            <person name="Engels R."/>
            <person name="Freedman E."/>
            <person name="Gellesch M."/>
            <person name="Goldberg J."/>
            <person name="Griggs A."/>
            <person name="Gujja S."/>
            <person name="Heilman E."/>
            <person name="Heiman D."/>
            <person name="Hepburn T."/>
            <person name="Howarth C."/>
            <person name="Jen D."/>
            <person name="Larson L."/>
            <person name="Lewis B."/>
            <person name="Mehta T."/>
            <person name="Park D."/>
            <person name="Pearson M."/>
            <person name="Roberts A."/>
            <person name="Saif S."/>
            <person name="Shea T."/>
            <person name="Shenoy N."/>
            <person name="Sisk P."/>
            <person name="Stolte C."/>
            <person name="Sykes S."/>
            <person name="Thomson T."/>
            <person name="Walk T."/>
            <person name="White J."/>
            <person name="Yandava C."/>
            <person name="Izard J."/>
            <person name="Baranova O.V."/>
            <person name="Blanton J.M."/>
            <person name="Tanner A.C."/>
            <person name="Dewhirst F.E."/>
            <person name="Haas B."/>
            <person name="Nusbaum C."/>
            <person name="Birren B."/>
        </authorList>
    </citation>
    <scope>NUCLEOTIDE SEQUENCE [LARGE SCALE GENOMIC DNA]</scope>
    <source>
        <strain evidence="2">1-1 BBBD Race 1</strain>
    </source>
</reference>
<dbReference type="OrthoDB" id="2500247at2759"/>
<organism evidence="2">
    <name type="scientific">Puccinia triticina (isolate 1-1 / race 1 (BBBD))</name>
    <name type="common">Brown leaf rust fungus</name>
    <dbReference type="NCBI Taxonomy" id="630390"/>
    <lineage>
        <taxon>Eukaryota</taxon>
        <taxon>Fungi</taxon>
        <taxon>Dikarya</taxon>
        <taxon>Basidiomycota</taxon>
        <taxon>Pucciniomycotina</taxon>
        <taxon>Pucciniomycetes</taxon>
        <taxon>Pucciniales</taxon>
        <taxon>Pucciniaceae</taxon>
        <taxon>Puccinia</taxon>
    </lineage>
</organism>
<evidence type="ECO:0008006" key="5">
    <source>
        <dbReference type="Google" id="ProtNLM"/>
    </source>
</evidence>
<dbReference type="AlphaFoldDB" id="A0A180GI25"/>
<feature type="chain" id="PRO_5008109930" description="Secreted protein" evidence="1">
    <location>
        <begin position="23"/>
        <end position="122"/>
    </location>
</feature>
<reference evidence="2" key="2">
    <citation type="submission" date="2016-05" db="EMBL/GenBank/DDBJ databases">
        <title>Comparative analysis highlights variable genome content of wheat rusts and divergence of the mating loci.</title>
        <authorList>
            <person name="Cuomo C.A."/>
            <person name="Bakkeren G."/>
            <person name="Szabo L."/>
            <person name="Khalil H."/>
            <person name="Joly D."/>
            <person name="Goldberg J."/>
            <person name="Young S."/>
            <person name="Zeng Q."/>
            <person name="Fellers J."/>
        </authorList>
    </citation>
    <scope>NUCLEOTIDE SEQUENCE [LARGE SCALE GENOMIC DNA]</scope>
    <source>
        <strain evidence="2">1-1 BBBD Race 1</strain>
    </source>
</reference>
<sequence>MIKTGIPGLVCLIISLLSVAQALDVTNSYRYYPTNATFLHFDANKGSFNCPIPCTSYYTATDCTVSPEKTKTTEYCSKSFGRGGAAAKICTNVVGKETKQYSCTGVDPNSKFVCSGCTAITS</sequence>
<evidence type="ECO:0000256" key="1">
    <source>
        <dbReference type="SAM" id="SignalP"/>
    </source>
</evidence>
<evidence type="ECO:0000313" key="4">
    <source>
        <dbReference type="Proteomes" id="UP000005240"/>
    </source>
</evidence>
<reference evidence="3 4" key="3">
    <citation type="journal article" date="2017" name="G3 (Bethesda)">
        <title>Comparative analysis highlights variable genome content of wheat rusts and divergence of the mating loci.</title>
        <authorList>
            <person name="Cuomo C.A."/>
            <person name="Bakkeren G."/>
            <person name="Khalil H.B."/>
            <person name="Panwar V."/>
            <person name="Joly D."/>
            <person name="Linning R."/>
            <person name="Sakthikumar S."/>
            <person name="Song X."/>
            <person name="Adiconis X."/>
            <person name="Fan L."/>
            <person name="Goldberg J.M."/>
            <person name="Levin J.Z."/>
            <person name="Young S."/>
            <person name="Zeng Q."/>
            <person name="Anikster Y."/>
            <person name="Bruce M."/>
            <person name="Wang M."/>
            <person name="Yin C."/>
            <person name="McCallum B."/>
            <person name="Szabo L.J."/>
            <person name="Hulbert S."/>
            <person name="Chen X."/>
            <person name="Fellers J.P."/>
        </authorList>
    </citation>
    <scope>NUCLEOTIDE SEQUENCE</scope>
    <source>
        <strain evidence="4">Isolate 1-1 / race 1 (BBBD)</strain>
        <strain evidence="3">isolate 1-1 / race 1 (BBBD)</strain>
    </source>
</reference>